<dbReference type="EMBL" id="FWWW01000039">
    <property type="protein sequence ID" value="SMB83764.1"/>
    <property type="molecule type" value="Genomic_DNA"/>
</dbReference>
<keyword evidence="1" id="KW-0812">Transmembrane</keyword>
<organism evidence="2 3">
    <name type="scientific">Hymenobacter roseosalivarius DSM 11622</name>
    <dbReference type="NCBI Taxonomy" id="645990"/>
    <lineage>
        <taxon>Bacteria</taxon>
        <taxon>Pseudomonadati</taxon>
        <taxon>Bacteroidota</taxon>
        <taxon>Cytophagia</taxon>
        <taxon>Cytophagales</taxon>
        <taxon>Hymenobacteraceae</taxon>
        <taxon>Hymenobacter</taxon>
    </lineage>
</organism>
<feature type="transmembrane region" description="Helical" evidence="1">
    <location>
        <begin position="53"/>
        <end position="71"/>
    </location>
</feature>
<dbReference type="PANTHER" id="PTHR39419:SF1">
    <property type="entry name" value="SLL0814 PROTEIN"/>
    <property type="match status" value="1"/>
</dbReference>
<evidence type="ECO:0000313" key="2">
    <source>
        <dbReference type="EMBL" id="SMB83764.1"/>
    </source>
</evidence>
<evidence type="ECO:0000313" key="3">
    <source>
        <dbReference type="Proteomes" id="UP000192266"/>
    </source>
</evidence>
<dbReference type="PANTHER" id="PTHR39419">
    <property type="entry name" value="SLL0814 PROTEIN"/>
    <property type="match status" value="1"/>
</dbReference>
<feature type="transmembrane region" description="Helical" evidence="1">
    <location>
        <begin position="77"/>
        <end position="96"/>
    </location>
</feature>
<keyword evidence="1" id="KW-1133">Transmembrane helix</keyword>
<feature type="transmembrane region" description="Helical" evidence="1">
    <location>
        <begin position="236"/>
        <end position="254"/>
    </location>
</feature>
<dbReference type="Proteomes" id="UP000192266">
    <property type="component" value="Unassembled WGS sequence"/>
</dbReference>
<keyword evidence="3" id="KW-1185">Reference proteome</keyword>
<feature type="transmembrane region" description="Helical" evidence="1">
    <location>
        <begin position="205"/>
        <end position="224"/>
    </location>
</feature>
<sequence>MLIPKTCVLPAAAKLHLERLPIISSSVSFSESTQSLPIAPPTGTDPGQHRLRLAQGILLLFHVTGFLGLALSQDPSFFLQFTPLNLLLTAALLLAFHPDHSPTFIWFSLVVMVVGFFVEVVGINTGYLFGQYSYGDTLGIKVLGVPLLIGVNWWILTYSTGVLARYLPLPSIGRAVVAALLMVGLDACIEPVAGSLDFWQWQYDLIPLLNFKGWFVISFILQVYFNRTQFTKRNALVPFVYLLQLLFFFGLGLVK</sequence>
<dbReference type="Pfam" id="PF04240">
    <property type="entry name" value="Caroten_synth"/>
    <property type="match status" value="1"/>
</dbReference>
<reference evidence="2 3" key="1">
    <citation type="submission" date="2017-04" db="EMBL/GenBank/DDBJ databases">
        <authorList>
            <person name="Afonso C.L."/>
            <person name="Miller P.J."/>
            <person name="Scott M.A."/>
            <person name="Spackman E."/>
            <person name="Goraichik I."/>
            <person name="Dimitrov K.M."/>
            <person name="Suarez D.L."/>
            <person name="Swayne D.E."/>
        </authorList>
    </citation>
    <scope>NUCLEOTIDE SEQUENCE [LARGE SCALE GENOMIC DNA]</scope>
    <source>
        <strain evidence="2 3">DSM 11622</strain>
    </source>
</reference>
<feature type="transmembrane region" description="Helical" evidence="1">
    <location>
        <begin position="175"/>
        <end position="193"/>
    </location>
</feature>
<accession>A0A1W1USR0</accession>
<feature type="transmembrane region" description="Helical" evidence="1">
    <location>
        <begin position="103"/>
        <end position="123"/>
    </location>
</feature>
<dbReference type="STRING" id="645990.SAMN00120144_0770"/>
<protein>
    <submittedName>
        <fullName evidence="2">Membrane protein-like</fullName>
    </submittedName>
</protein>
<dbReference type="InterPro" id="IPR007354">
    <property type="entry name" value="CruF-like"/>
</dbReference>
<name>A0A1W1USR0_9BACT</name>
<keyword evidence="1" id="KW-0472">Membrane</keyword>
<proteinExistence type="predicted"/>
<gene>
    <name evidence="2" type="ORF">SAMN00120144_0770</name>
</gene>
<dbReference type="AlphaFoldDB" id="A0A1W1USR0"/>
<evidence type="ECO:0000256" key="1">
    <source>
        <dbReference type="SAM" id="Phobius"/>
    </source>
</evidence>
<feature type="transmembrane region" description="Helical" evidence="1">
    <location>
        <begin position="143"/>
        <end position="163"/>
    </location>
</feature>